<feature type="transmembrane region" description="Helical" evidence="8">
    <location>
        <begin position="334"/>
        <end position="354"/>
    </location>
</feature>
<organism evidence="9 10">
    <name type="scientific">Litchfieldia luteola</name>
    <dbReference type="NCBI Taxonomy" id="682179"/>
    <lineage>
        <taxon>Bacteria</taxon>
        <taxon>Bacillati</taxon>
        <taxon>Bacillota</taxon>
        <taxon>Bacilli</taxon>
        <taxon>Bacillales</taxon>
        <taxon>Bacillaceae</taxon>
        <taxon>Litchfieldia</taxon>
    </lineage>
</organism>
<feature type="transmembrane region" description="Helical" evidence="8">
    <location>
        <begin position="270"/>
        <end position="293"/>
    </location>
</feature>
<feature type="transmembrane region" description="Helical" evidence="8">
    <location>
        <begin position="112"/>
        <end position="132"/>
    </location>
</feature>
<keyword evidence="6 8" id="KW-1133">Transmembrane helix</keyword>
<dbReference type="InterPro" id="IPR004761">
    <property type="entry name" value="Spore_GerAB"/>
</dbReference>
<name>A0ABR9QM25_9BACI</name>
<feature type="transmembrane region" description="Helical" evidence="8">
    <location>
        <begin position="188"/>
        <end position="207"/>
    </location>
</feature>
<comment type="subcellular location">
    <subcellularLocation>
        <location evidence="1">Membrane</location>
        <topology evidence="1">Multi-pass membrane protein</topology>
    </subcellularLocation>
</comment>
<reference evidence="9 10" key="1">
    <citation type="submission" date="2020-10" db="EMBL/GenBank/DDBJ databases">
        <title>Bacillus sp. HD4P25, an endophyte from a halophyte.</title>
        <authorList>
            <person name="Sun J.-Q."/>
        </authorList>
    </citation>
    <scope>NUCLEOTIDE SEQUENCE [LARGE SCALE GENOMIC DNA]</scope>
    <source>
        <strain evidence="9 10">YIM 93174</strain>
    </source>
</reference>
<evidence type="ECO:0000256" key="4">
    <source>
        <dbReference type="ARBA" id="ARBA00022544"/>
    </source>
</evidence>
<evidence type="ECO:0000256" key="2">
    <source>
        <dbReference type="ARBA" id="ARBA00007998"/>
    </source>
</evidence>
<feature type="transmembrane region" description="Helical" evidence="8">
    <location>
        <begin position="219"/>
        <end position="238"/>
    </location>
</feature>
<evidence type="ECO:0000313" key="10">
    <source>
        <dbReference type="Proteomes" id="UP001516662"/>
    </source>
</evidence>
<evidence type="ECO:0000256" key="5">
    <source>
        <dbReference type="ARBA" id="ARBA00022692"/>
    </source>
</evidence>
<keyword evidence="4" id="KW-0309">Germination</keyword>
<evidence type="ECO:0000256" key="6">
    <source>
        <dbReference type="ARBA" id="ARBA00022989"/>
    </source>
</evidence>
<accession>A0ABR9QM25</accession>
<feature type="transmembrane region" description="Helical" evidence="8">
    <location>
        <begin position="45"/>
        <end position="65"/>
    </location>
</feature>
<comment type="caution">
    <text evidence="9">The sequence shown here is derived from an EMBL/GenBank/DDBJ whole genome shotgun (WGS) entry which is preliminary data.</text>
</comment>
<dbReference type="PANTHER" id="PTHR34975">
    <property type="entry name" value="SPORE GERMINATION PROTEIN A2"/>
    <property type="match status" value="1"/>
</dbReference>
<feature type="transmembrane region" description="Helical" evidence="8">
    <location>
        <begin position="305"/>
        <end position="322"/>
    </location>
</feature>
<proteinExistence type="inferred from homology"/>
<evidence type="ECO:0000256" key="1">
    <source>
        <dbReference type="ARBA" id="ARBA00004141"/>
    </source>
</evidence>
<feature type="transmembrane region" description="Helical" evidence="8">
    <location>
        <begin position="144"/>
        <end position="164"/>
    </location>
</feature>
<dbReference type="NCBIfam" id="TIGR00912">
    <property type="entry name" value="2A0309"/>
    <property type="match status" value="1"/>
</dbReference>
<evidence type="ECO:0000256" key="3">
    <source>
        <dbReference type="ARBA" id="ARBA00022448"/>
    </source>
</evidence>
<protein>
    <submittedName>
        <fullName evidence="9">Endospore germination permease</fullName>
    </submittedName>
</protein>
<sequence length="367" mass="41730">MQQNDKVGIREFIAITIIIIGVKLSDDTPDLLLEDLKSAAWMAPLISGLIAIIPIYFFLKVIGNYEDKNLHDVNIHLLGKIVGSIVSFLLFMVGSAAMVIDSKGYVDIIGSLYFPKTPLPIVYLLLMIVCVYGAKRGIKNIGSVAWLVLFYIKVALIMAFVLALQEGHIYSIFPFFGPGIEKILKESVLKTSIFADILFLGLIAPFLTDKKAFKKGVWISLIILIVELTISMMLYLFIFDYMSVQMMNYPFHEMIRYIRLGKFLTNIETFFFPIWLLATFVRFSVYLYLNGVIFGGIFRIKKFEYVIPSLATVYLLFGLIPETATFTTFFLREYLLNISSPVFIGLPILLWVMAKVKGEFNNEKKSN</sequence>
<evidence type="ECO:0000313" key="9">
    <source>
        <dbReference type="EMBL" id="MBE4909537.1"/>
    </source>
</evidence>
<keyword evidence="7 8" id="KW-0472">Membrane</keyword>
<feature type="transmembrane region" description="Helical" evidence="8">
    <location>
        <begin position="7"/>
        <end position="25"/>
    </location>
</feature>
<dbReference type="Pfam" id="PF03845">
    <property type="entry name" value="Spore_permease"/>
    <property type="match status" value="1"/>
</dbReference>
<evidence type="ECO:0000256" key="8">
    <source>
        <dbReference type="SAM" id="Phobius"/>
    </source>
</evidence>
<keyword evidence="5 8" id="KW-0812">Transmembrane</keyword>
<dbReference type="PANTHER" id="PTHR34975:SF2">
    <property type="entry name" value="SPORE GERMINATION PROTEIN A2"/>
    <property type="match status" value="1"/>
</dbReference>
<keyword evidence="10" id="KW-1185">Reference proteome</keyword>
<gene>
    <name evidence="9" type="ORF">IMZ08_15910</name>
</gene>
<dbReference type="EMBL" id="JADCLJ010000022">
    <property type="protein sequence ID" value="MBE4909537.1"/>
    <property type="molecule type" value="Genomic_DNA"/>
</dbReference>
<keyword evidence="3" id="KW-0813">Transport</keyword>
<comment type="similarity">
    <text evidence="2">Belongs to the amino acid-polyamine-organocation (APC) superfamily. Spore germination protein (SGP) (TC 2.A.3.9) family.</text>
</comment>
<dbReference type="Proteomes" id="UP001516662">
    <property type="component" value="Unassembled WGS sequence"/>
</dbReference>
<evidence type="ECO:0000256" key="7">
    <source>
        <dbReference type="ARBA" id="ARBA00023136"/>
    </source>
</evidence>
<feature type="transmembrane region" description="Helical" evidence="8">
    <location>
        <begin position="77"/>
        <end position="100"/>
    </location>
</feature>
<dbReference type="RefSeq" id="WP_193538248.1">
    <property type="nucleotide sequence ID" value="NZ_JADCLJ010000022.1"/>
</dbReference>